<keyword evidence="2" id="KW-1185">Reference proteome</keyword>
<gene>
    <name evidence="1" type="ORF">GYMLUDRAFT_176169</name>
</gene>
<dbReference type="Proteomes" id="UP000053593">
    <property type="component" value="Unassembled WGS sequence"/>
</dbReference>
<feature type="non-terminal residue" evidence="1">
    <location>
        <position position="130"/>
    </location>
</feature>
<dbReference type="AlphaFoldDB" id="A0A0D0BZ40"/>
<reference evidence="1 2" key="1">
    <citation type="submission" date="2014-04" db="EMBL/GenBank/DDBJ databases">
        <title>Evolutionary Origins and Diversification of the Mycorrhizal Mutualists.</title>
        <authorList>
            <consortium name="DOE Joint Genome Institute"/>
            <consortium name="Mycorrhizal Genomics Consortium"/>
            <person name="Kohler A."/>
            <person name="Kuo A."/>
            <person name="Nagy L.G."/>
            <person name="Floudas D."/>
            <person name="Copeland A."/>
            <person name="Barry K.W."/>
            <person name="Cichocki N."/>
            <person name="Veneault-Fourrey C."/>
            <person name="LaButti K."/>
            <person name="Lindquist E.A."/>
            <person name="Lipzen A."/>
            <person name="Lundell T."/>
            <person name="Morin E."/>
            <person name="Murat C."/>
            <person name="Riley R."/>
            <person name="Ohm R."/>
            <person name="Sun H."/>
            <person name="Tunlid A."/>
            <person name="Henrissat B."/>
            <person name="Grigoriev I.V."/>
            <person name="Hibbett D.S."/>
            <person name="Martin F."/>
        </authorList>
    </citation>
    <scope>NUCLEOTIDE SEQUENCE [LARGE SCALE GENOMIC DNA]</scope>
    <source>
        <strain evidence="1 2">FD-317 M1</strain>
    </source>
</reference>
<dbReference type="EMBL" id="KN834809">
    <property type="protein sequence ID" value="KIK55169.1"/>
    <property type="molecule type" value="Genomic_DNA"/>
</dbReference>
<accession>A0A0D0BZ40</accession>
<evidence type="ECO:0000313" key="1">
    <source>
        <dbReference type="EMBL" id="KIK55169.1"/>
    </source>
</evidence>
<sequence length="130" mass="14430">AAANTTNVWSVKSCVAAATCQGVTPLIEMIQCTTGAESVPDAPETQSLDYNIYAGIVGDCAWQEGGCPITQQNYLDFVYGTLTEINTSAWPENADYVITNWWNYIKQWTLTGDTVPYLNFNDWLHYSNSQ</sequence>
<protein>
    <submittedName>
        <fullName evidence="1">Uncharacterized protein</fullName>
    </submittedName>
</protein>
<dbReference type="OrthoDB" id="2734890at2759"/>
<organism evidence="1 2">
    <name type="scientific">Collybiopsis luxurians FD-317 M1</name>
    <dbReference type="NCBI Taxonomy" id="944289"/>
    <lineage>
        <taxon>Eukaryota</taxon>
        <taxon>Fungi</taxon>
        <taxon>Dikarya</taxon>
        <taxon>Basidiomycota</taxon>
        <taxon>Agaricomycotina</taxon>
        <taxon>Agaricomycetes</taxon>
        <taxon>Agaricomycetidae</taxon>
        <taxon>Agaricales</taxon>
        <taxon>Marasmiineae</taxon>
        <taxon>Omphalotaceae</taxon>
        <taxon>Collybiopsis</taxon>
        <taxon>Collybiopsis luxurians</taxon>
    </lineage>
</organism>
<name>A0A0D0BZ40_9AGAR</name>
<evidence type="ECO:0000313" key="2">
    <source>
        <dbReference type="Proteomes" id="UP000053593"/>
    </source>
</evidence>
<proteinExistence type="predicted"/>
<dbReference type="HOGENOM" id="CLU_1943115_0_0_1"/>